<keyword evidence="3" id="KW-1185">Reference proteome</keyword>
<dbReference type="InParanoid" id="D6WZ73"/>
<dbReference type="EMBL" id="KQ971372">
    <property type="protein sequence ID" value="EFA10389.1"/>
    <property type="molecule type" value="Genomic_DNA"/>
</dbReference>
<reference evidence="2 3" key="2">
    <citation type="journal article" date="2010" name="Nucleic Acids Res.">
        <title>BeetleBase in 2010: revisions to provide comprehensive genomic information for Tribolium castaneum.</title>
        <authorList>
            <person name="Kim H.S."/>
            <person name="Murphy T."/>
            <person name="Xia J."/>
            <person name="Caragea D."/>
            <person name="Park Y."/>
            <person name="Beeman R.W."/>
            <person name="Lorenzen M.D."/>
            <person name="Butcher S."/>
            <person name="Manak J.R."/>
            <person name="Brown S.J."/>
        </authorList>
    </citation>
    <scope>GENOME REANNOTATION</scope>
    <source>
        <strain evidence="2 3">Georgia GA2</strain>
    </source>
</reference>
<dbReference type="AlphaFoldDB" id="D6WZ73"/>
<reference evidence="2 3" key="1">
    <citation type="journal article" date="2008" name="Nature">
        <title>The genome of the model beetle and pest Tribolium castaneum.</title>
        <authorList>
            <consortium name="Tribolium Genome Sequencing Consortium"/>
            <person name="Richards S."/>
            <person name="Gibbs R.A."/>
            <person name="Weinstock G.M."/>
            <person name="Brown S.J."/>
            <person name="Denell R."/>
            <person name="Beeman R.W."/>
            <person name="Gibbs R."/>
            <person name="Beeman R.W."/>
            <person name="Brown S.J."/>
            <person name="Bucher G."/>
            <person name="Friedrich M."/>
            <person name="Grimmelikhuijzen C.J."/>
            <person name="Klingler M."/>
            <person name="Lorenzen M."/>
            <person name="Richards S."/>
            <person name="Roth S."/>
            <person name="Schroder R."/>
            <person name="Tautz D."/>
            <person name="Zdobnov E.M."/>
            <person name="Muzny D."/>
            <person name="Gibbs R.A."/>
            <person name="Weinstock G.M."/>
            <person name="Attaway T."/>
            <person name="Bell S."/>
            <person name="Buhay C.J."/>
            <person name="Chandrabose M.N."/>
            <person name="Chavez D."/>
            <person name="Clerk-Blankenburg K.P."/>
            <person name="Cree A."/>
            <person name="Dao M."/>
            <person name="Davis C."/>
            <person name="Chacko J."/>
            <person name="Dinh H."/>
            <person name="Dugan-Rocha S."/>
            <person name="Fowler G."/>
            <person name="Garner T.T."/>
            <person name="Garnes J."/>
            <person name="Gnirke A."/>
            <person name="Hawes A."/>
            <person name="Hernandez J."/>
            <person name="Hines S."/>
            <person name="Holder M."/>
            <person name="Hume J."/>
            <person name="Jhangiani S.N."/>
            <person name="Joshi V."/>
            <person name="Khan Z.M."/>
            <person name="Jackson L."/>
            <person name="Kovar C."/>
            <person name="Kowis A."/>
            <person name="Lee S."/>
            <person name="Lewis L.R."/>
            <person name="Margolis J."/>
            <person name="Morgan M."/>
            <person name="Nazareth L.V."/>
            <person name="Nguyen N."/>
            <person name="Okwuonu G."/>
            <person name="Parker D."/>
            <person name="Richards S."/>
            <person name="Ruiz S.J."/>
            <person name="Santibanez J."/>
            <person name="Savard J."/>
            <person name="Scherer S.E."/>
            <person name="Schneider B."/>
            <person name="Sodergren E."/>
            <person name="Tautz D."/>
            <person name="Vattahil S."/>
            <person name="Villasana D."/>
            <person name="White C.S."/>
            <person name="Wright R."/>
            <person name="Park Y."/>
            <person name="Beeman R.W."/>
            <person name="Lord J."/>
            <person name="Oppert B."/>
            <person name="Lorenzen M."/>
            <person name="Brown S."/>
            <person name="Wang L."/>
            <person name="Savard J."/>
            <person name="Tautz D."/>
            <person name="Richards S."/>
            <person name="Weinstock G."/>
            <person name="Gibbs R.A."/>
            <person name="Liu Y."/>
            <person name="Worley K."/>
            <person name="Weinstock G."/>
            <person name="Elsik C.G."/>
            <person name="Reese J.T."/>
            <person name="Elhaik E."/>
            <person name="Landan G."/>
            <person name="Graur D."/>
            <person name="Arensburger P."/>
            <person name="Atkinson P."/>
            <person name="Beeman R.W."/>
            <person name="Beidler J."/>
            <person name="Brown S.J."/>
            <person name="Demuth J.P."/>
            <person name="Drury D.W."/>
            <person name="Du Y.Z."/>
            <person name="Fujiwara H."/>
            <person name="Lorenzen M."/>
            <person name="Maselli V."/>
            <person name="Osanai M."/>
            <person name="Park Y."/>
            <person name="Robertson H.M."/>
            <person name="Tu Z."/>
            <person name="Wang J.J."/>
            <person name="Wang S."/>
            <person name="Richards S."/>
            <person name="Song H."/>
            <person name="Zhang L."/>
            <person name="Sodergren E."/>
            <person name="Werner D."/>
            <person name="Stanke M."/>
            <person name="Morgenstern B."/>
            <person name="Solovyev V."/>
            <person name="Kosarev P."/>
            <person name="Brown G."/>
            <person name="Chen H.C."/>
            <person name="Ermolaeva O."/>
            <person name="Hlavina W."/>
            <person name="Kapustin Y."/>
            <person name="Kiryutin B."/>
            <person name="Kitts P."/>
            <person name="Maglott D."/>
            <person name="Pruitt K."/>
            <person name="Sapojnikov V."/>
            <person name="Souvorov A."/>
            <person name="Mackey A.J."/>
            <person name="Waterhouse R.M."/>
            <person name="Wyder S."/>
            <person name="Zdobnov E.M."/>
            <person name="Zdobnov E.M."/>
            <person name="Wyder S."/>
            <person name="Kriventseva E.V."/>
            <person name="Kadowaki T."/>
            <person name="Bork P."/>
            <person name="Aranda M."/>
            <person name="Bao R."/>
            <person name="Beermann A."/>
            <person name="Berns N."/>
            <person name="Bolognesi R."/>
            <person name="Bonneton F."/>
            <person name="Bopp D."/>
            <person name="Brown S.J."/>
            <person name="Bucher G."/>
            <person name="Butts T."/>
            <person name="Chaumot A."/>
            <person name="Denell R.E."/>
            <person name="Ferrier D.E."/>
            <person name="Friedrich M."/>
            <person name="Gordon C.M."/>
            <person name="Jindra M."/>
            <person name="Klingler M."/>
            <person name="Lan Q."/>
            <person name="Lattorff H.M."/>
            <person name="Laudet V."/>
            <person name="von Levetsow C."/>
            <person name="Liu Z."/>
            <person name="Lutz R."/>
            <person name="Lynch J.A."/>
            <person name="da Fonseca R.N."/>
            <person name="Posnien N."/>
            <person name="Reuter R."/>
            <person name="Roth S."/>
            <person name="Savard J."/>
            <person name="Schinko J.B."/>
            <person name="Schmitt C."/>
            <person name="Schoppmeier M."/>
            <person name="Schroder R."/>
            <person name="Shippy T.D."/>
            <person name="Simonnet F."/>
            <person name="Marques-Souza H."/>
            <person name="Tautz D."/>
            <person name="Tomoyasu Y."/>
            <person name="Trauner J."/>
            <person name="Van der Zee M."/>
            <person name="Vervoort M."/>
            <person name="Wittkopp N."/>
            <person name="Wimmer E.A."/>
            <person name="Yang X."/>
            <person name="Jones A.K."/>
            <person name="Sattelle D.B."/>
            <person name="Ebert P.R."/>
            <person name="Nelson D."/>
            <person name="Scott J.G."/>
            <person name="Beeman R.W."/>
            <person name="Muthukrishnan S."/>
            <person name="Kramer K.J."/>
            <person name="Arakane Y."/>
            <person name="Beeman R.W."/>
            <person name="Zhu Q."/>
            <person name="Hogenkamp D."/>
            <person name="Dixit R."/>
            <person name="Oppert B."/>
            <person name="Jiang H."/>
            <person name="Zou Z."/>
            <person name="Marshall J."/>
            <person name="Elpidina E."/>
            <person name="Vinokurov K."/>
            <person name="Oppert C."/>
            <person name="Zou Z."/>
            <person name="Evans J."/>
            <person name="Lu Z."/>
            <person name="Zhao P."/>
            <person name="Sumathipala N."/>
            <person name="Altincicek B."/>
            <person name="Vilcinskas A."/>
            <person name="Williams M."/>
            <person name="Hultmark D."/>
            <person name="Hetru C."/>
            <person name="Jiang H."/>
            <person name="Grimmelikhuijzen C.J."/>
            <person name="Hauser F."/>
            <person name="Cazzamali G."/>
            <person name="Williamson M."/>
            <person name="Park Y."/>
            <person name="Li B."/>
            <person name="Tanaka Y."/>
            <person name="Predel R."/>
            <person name="Neupert S."/>
            <person name="Schachtner J."/>
            <person name="Verleyen P."/>
            <person name="Raible F."/>
            <person name="Bork P."/>
            <person name="Friedrich M."/>
            <person name="Walden K.K."/>
            <person name="Robertson H.M."/>
            <person name="Angeli S."/>
            <person name="Foret S."/>
            <person name="Bucher G."/>
            <person name="Schuetz S."/>
            <person name="Maleszka R."/>
            <person name="Wimmer E.A."/>
            <person name="Beeman R.W."/>
            <person name="Lorenzen M."/>
            <person name="Tomoyasu Y."/>
            <person name="Miller S.C."/>
            <person name="Grossmann D."/>
            <person name="Bucher G."/>
        </authorList>
    </citation>
    <scope>NUCLEOTIDE SEQUENCE [LARGE SCALE GENOMIC DNA]</scope>
    <source>
        <strain evidence="2 3">Georgia GA2</strain>
    </source>
</reference>
<evidence type="ECO:0000313" key="2">
    <source>
        <dbReference type="EMBL" id="EFA10389.1"/>
    </source>
</evidence>
<organism evidence="2 3">
    <name type="scientific">Tribolium castaneum</name>
    <name type="common">Red flour beetle</name>
    <dbReference type="NCBI Taxonomy" id="7070"/>
    <lineage>
        <taxon>Eukaryota</taxon>
        <taxon>Metazoa</taxon>
        <taxon>Ecdysozoa</taxon>
        <taxon>Arthropoda</taxon>
        <taxon>Hexapoda</taxon>
        <taxon>Insecta</taxon>
        <taxon>Pterygota</taxon>
        <taxon>Neoptera</taxon>
        <taxon>Endopterygota</taxon>
        <taxon>Coleoptera</taxon>
        <taxon>Polyphaga</taxon>
        <taxon>Cucujiformia</taxon>
        <taxon>Tenebrionidae</taxon>
        <taxon>Tenebrionidae incertae sedis</taxon>
        <taxon>Tribolium</taxon>
    </lineage>
</organism>
<dbReference type="HOGENOM" id="CLU_1724665_0_0_1"/>
<dbReference type="KEGG" id="tca:103314278"/>
<proteinExistence type="predicted"/>
<keyword evidence="1" id="KW-0732">Signal</keyword>
<accession>D6WZ73</accession>
<evidence type="ECO:0000313" key="3">
    <source>
        <dbReference type="Proteomes" id="UP000007266"/>
    </source>
</evidence>
<name>D6WZ73_TRICA</name>
<evidence type="ECO:0000256" key="1">
    <source>
        <dbReference type="SAM" id="SignalP"/>
    </source>
</evidence>
<protein>
    <submittedName>
        <fullName evidence="2">Uncharacterized protein</fullName>
    </submittedName>
</protein>
<feature type="signal peptide" evidence="1">
    <location>
        <begin position="1"/>
        <end position="16"/>
    </location>
</feature>
<gene>
    <name evidence="2" type="primary">AUGUSTUS-3.0.2_12620</name>
    <name evidence="2" type="ORF">TcasGA2_TC012620</name>
</gene>
<dbReference type="Proteomes" id="UP000007266">
    <property type="component" value="Linkage group 9"/>
</dbReference>
<dbReference type="OrthoDB" id="8192989at2759"/>
<feature type="chain" id="PRO_5003090407" evidence="1">
    <location>
        <begin position="17"/>
        <end position="152"/>
    </location>
</feature>
<dbReference type="PhylomeDB" id="D6WZ73"/>
<sequence>MSPILLLFTYLLCVQSAPTTTTTTEPPSSNEVVISQKNDSYDVSQFDEVYDQRQNGSENYRLNVNKVVLVWTPPGSLLTAAMLLDPALYEPEFGESDFFKPESEEKPENLVAVKPETTKAPEAEATTVGSTKRKLKLPGFLRPYRRRHQIHQ</sequence>